<feature type="signal peptide" evidence="1">
    <location>
        <begin position="1"/>
        <end position="19"/>
    </location>
</feature>
<reference evidence="2" key="1">
    <citation type="submission" date="2019-03" db="EMBL/GenBank/DDBJ databases">
        <title>WGS assembly of Setaria viridis.</title>
        <authorList>
            <person name="Huang P."/>
            <person name="Jenkins J."/>
            <person name="Grimwood J."/>
            <person name="Barry K."/>
            <person name="Healey A."/>
            <person name="Mamidi S."/>
            <person name="Sreedasyam A."/>
            <person name="Shu S."/>
            <person name="Feldman M."/>
            <person name="Wu J."/>
            <person name="Yu Y."/>
            <person name="Chen C."/>
            <person name="Johnson J."/>
            <person name="Rokhsar D."/>
            <person name="Baxter I."/>
            <person name="Schmutz J."/>
            <person name="Brutnell T."/>
            <person name="Kellogg E."/>
        </authorList>
    </citation>
    <scope>NUCLEOTIDE SEQUENCE [LARGE SCALE GENOMIC DNA]</scope>
</reference>
<accession>A0A4U6WAF0</accession>
<proteinExistence type="predicted"/>
<organism evidence="2 3">
    <name type="scientific">Setaria viridis</name>
    <name type="common">Green bristlegrass</name>
    <name type="synonym">Setaria italica subsp. viridis</name>
    <dbReference type="NCBI Taxonomy" id="4556"/>
    <lineage>
        <taxon>Eukaryota</taxon>
        <taxon>Viridiplantae</taxon>
        <taxon>Streptophyta</taxon>
        <taxon>Embryophyta</taxon>
        <taxon>Tracheophyta</taxon>
        <taxon>Spermatophyta</taxon>
        <taxon>Magnoliopsida</taxon>
        <taxon>Liliopsida</taxon>
        <taxon>Poales</taxon>
        <taxon>Poaceae</taxon>
        <taxon>PACMAD clade</taxon>
        <taxon>Panicoideae</taxon>
        <taxon>Panicodae</taxon>
        <taxon>Paniceae</taxon>
        <taxon>Cenchrinae</taxon>
        <taxon>Setaria</taxon>
    </lineage>
</organism>
<keyword evidence="3" id="KW-1185">Reference proteome</keyword>
<sequence length="72" mass="8439">MPTAPPLLFFAFFMFCSTGMRHESFDLELLVEVIASIAMKKLCFFLRFLCCLWEKEKRRSKQEAFGPASEHE</sequence>
<evidence type="ECO:0000256" key="1">
    <source>
        <dbReference type="SAM" id="SignalP"/>
    </source>
</evidence>
<protein>
    <recommendedName>
        <fullName evidence="4">Secreted protein</fullName>
    </recommendedName>
</protein>
<evidence type="ECO:0000313" key="3">
    <source>
        <dbReference type="Proteomes" id="UP000298652"/>
    </source>
</evidence>
<gene>
    <name evidence="2" type="ORF">SEVIR_1G185650v2</name>
</gene>
<dbReference type="EMBL" id="CM016552">
    <property type="protein sequence ID" value="TKW39541.1"/>
    <property type="molecule type" value="Genomic_DNA"/>
</dbReference>
<dbReference type="Proteomes" id="UP000298652">
    <property type="component" value="Chromosome 1"/>
</dbReference>
<name>A0A4U6WAF0_SETVI</name>
<feature type="chain" id="PRO_5020277758" description="Secreted protein" evidence="1">
    <location>
        <begin position="20"/>
        <end position="72"/>
    </location>
</feature>
<dbReference type="Gramene" id="TKW39541">
    <property type="protein sequence ID" value="TKW39541"/>
    <property type="gene ID" value="SEVIR_1G185650v2"/>
</dbReference>
<dbReference type="AlphaFoldDB" id="A0A4U6WAF0"/>
<keyword evidence="1" id="KW-0732">Signal</keyword>
<evidence type="ECO:0008006" key="4">
    <source>
        <dbReference type="Google" id="ProtNLM"/>
    </source>
</evidence>
<evidence type="ECO:0000313" key="2">
    <source>
        <dbReference type="EMBL" id="TKW39541.1"/>
    </source>
</evidence>